<dbReference type="Pfam" id="PF00294">
    <property type="entry name" value="PfkB"/>
    <property type="match status" value="1"/>
</dbReference>
<evidence type="ECO:0000256" key="1">
    <source>
        <dbReference type="ARBA" id="ARBA00010688"/>
    </source>
</evidence>
<dbReference type="RefSeq" id="WP_318255362.1">
    <property type="nucleotide sequence ID" value="NZ_FOZN01000002.1"/>
</dbReference>
<keyword evidence="2" id="KW-0808">Transferase</keyword>
<evidence type="ECO:0000259" key="4">
    <source>
        <dbReference type="Pfam" id="PF00294"/>
    </source>
</evidence>
<evidence type="ECO:0000313" key="6">
    <source>
        <dbReference type="Proteomes" id="UP000198506"/>
    </source>
</evidence>
<evidence type="ECO:0000256" key="3">
    <source>
        <dbReference type="ARBA" id="ARBA00022777"/>
    </source>
</evidence>
<dbReference type="PANTHER" id="PTHR43320">
    <property type="entry name" value="SUGAR KINASE"/>
    <property type="match status" value="1"/>
</dbReference>
<dbReference type="SUPFAM" id="SSF53613">
    <property type="entry name" value="Ribokinase-like"/>
    <property type="match status" value="1"/>
</dbReference>
<dbReference type="CDD" id="cd01166">
    <property type="entry name" value="KdgK"/>
    <property type="match status" value="1"/>
</dbReference>
<reference evidence="5 6" key="1">
    <citation type="submission" date="2016-10" db="EMBL/GenBank/DDBJ databases">
        <authorList>
            <person name="Varghese N."/>
            <person name="Submissions S."/>
        </authorList>
    </citation>
    <scope>NUCLEOTIDE SEQUENCE [LARGE SCALE GENOMIC DNA]</scope>
    <source>
        <strain evidence="5 6">IAM 15147</strain>
    </source>
</reference>
<dbReference type="EMBL" id="FOZN01000002">
    <property type="protein sequence ID" value="SFS09084.1"/>
    <property type="molecule type" value="Genomic_DNA"/>
</dbReference>
<dbReference type="Gene3D" id="3.40.1190.20">
    <property type="match status" value="1"/>
</dbReference>
<comment type="caution">
    <text evidence="5">The sequence shown here is derived from an EMBL/GenBank/DDBJ whole genome shotgun (WGS) entry which is preliminary data.</text>
</comment>
<name>A0AA94HLV9_9MICO</name>
<gene>
    <name evidence="5" type="ORF">SAMN04487783_1207</name>
</gene>
<dbReference type="InterPro" id="IPR052700">
    <property type="entry name" value="Carb_kinase_PfkB-like"/>
</dbReference>
<evidence type="ECO:0000256" key="2">
    <source>
        <dbReference type="ARBA" id="ARBA00022679"/>
    </source>
</evidence>
<keyword evidence="3" id="KW-0418">Kinase</keyword>
<evidence type="ECO:0000313" key="5">
    <source>
        <dbReference type="EMBL" id="SFS09084.1"/>
    </source>
</evidence>
<sequence>MPTLLPPADRDRVLCIGESMALVTPVTAEPLRTAEGFAIRVGGAESTVALYLADAGHRASWTSRLGDDPLGQRLLDEVEAHGVDVSSTVLVEGEPTGVYFKDPGGDGTAVHYYRSGSAASRMGPDLLDGLDLDDVAIIHVSGITAGLSVSCAALLEATFDVATQRGIFVSFDVNHRPGLWSAAKAAPVLGRFASRADLVFVGRDEAESLWGTGEAAPVARLLGLRGTLVVKDGPIGAIELDADGSQTFVPAHVVDVVEVVGAGDAFTAGYLGALLRGADAAGRLQEGHDIAARALSSTQDFVPRAAVPITVAMGS</sequence>
<dbReference type="PANTHER" id="PTHR43320:SF2">
    <property type="entry name" value="2-DEHYDRO-3-DEOXYGLUCONOKINASE_2-DEHYDRO-3-DEOXYGALACTONOKINASE"/>
    <property type="match status" value="1"/>
</dbReference>
<dbReference type="InterPro" id="IPR011611">
    <property type="entry name" value="PfkB_dom"/>
</dbReference>
<protein>
    <submittedName>
        <fullName evidence="5">2-dehydro-3-deoxygluconokinase</fullName>
    </submittedName>
</protein>
<accession>A0AA94HLV9</accession>
<dbReference type="AlphaFoldDB" id="A0AA94HLV9"/>
<dbReference type="Proteomes" id="UP000198506">
    <property type="component" value="Unassembled WGS sequence"/>
</dbReference>
<proteinExistence type="inferred from homology"/>
<dbReference type="InterPro" id="IPR029056">
    <property type="entry name" value="Ribokinase-like"/>
</dbReference>
<feature type="domain" description="Carbohydrate kinase PfkB" evidence="4">
    <location>
        <begin position="12"/>
        <end position="298"/>
    </location>
</feature>
<comment type="similarity">
    <text evidence="1">Belongs to the carbohydrate kinase PfkB family.</text>
</comment>
<dbReference type="GO" id="GO:0016301">
    <property type="term" value="F:kinase activity"/>
    <property type="evidence" value="ECO:0007669"/>
    <property type="project" value="UniProtKB-KW"/>
</dbReference>
<keyword evidence="6" id="KW-1185">Reference proteome</keyword>
<organism evidence="5 6">
    <name type="scientific">Agrococcus baldri</name>
    <dbReference type="NCBI Taxonomy" id="153730"/>
    <lineage>
        <taxon>Bacteria</taxon>
        <taxon>Bacillati</taxon>
        <taxon>Actinomycetota</taxon>
        <taxon>Actinomycetes</taxon>
        <taxon>Micrococcales</taxon>
        <taxon>Microbacteriaceae</taxon>
        <taxon>Agrococcus</taxon>
    </lineage>
</organism>